<dbReference type="EMBL" id="JAVFHQ010000016">
    <property type="protein sequence ID" value="KAK4546152.1"/>
    <property type="molecule type" value="Genomic_DNA"/>
</dbReference>
<protein>
    <submittedName>
        <fullName evidence="2">Uncharacterized protein</fullName>
    </submittedName>
</protein>
<keyword evidence="3" id="KW-1185">Reference proteome</keyword>
<feature type="compositionally biased region" description="Polar residues" evidence="1">
    <location>
        <begin position="1"/>
        <end position="16"/>
    </location>
</feature>
<organism evidence="2 3">
    <name type="scientific">Oleoguttula mirabilis</name>
    <dbReference type="NCBI Taxonomy" id="1507867"/>
    <lineage>
        <taxon>Eukaryota</taxon>
        <taxon>Fungi</taxon>
        <taxon>Dikarya</taxon>
        <taxon>Ascomycota</taxon>
        <taxon>Pezizomycotina</taxon>
        <taxon>Dothideomycetes</taxon>
        <taxon>Dothideomycetidae</taxon>
        <taxon>Mycosphaerellales</taxon>
        <taxon>Teratosphaeriaceae</taxon>
        <taxon>Oleoguttula</taxon>
    </lineage>
</organism>
<evidence type="ECO:0000256" key="1">
    <source>
        <dbReference type="SAM" id="MobiDB-lite"/>
    </source>
</evidence>
<comment type="caution">
    <text evidence="2">The sequence shown here is derived from an EMBL/GenBank/DDBJ whole genome shotgun (WGS) entry which is preliminary data.</text>
</comment>
<evidence type="ECO:0000313" key="3">
    <source>
        <dbReference type="Proteomes" id="UP001324427"/>
    </source>
</evidence>
<gene>
    <name evidence="2" type="ORF">LTR36_002289</name>
</gene>
<dbReference type="AlphaFoldDB" id="A0AAV9JLF5"/>
<dbReference type="Proteomes" id="UP001324427">
    <property type="component" value="Unassembled WGS sequence"/>
</dbReference>
<proteinExistence type="predicted"/>
<sequence>MASSMMQVDAVSTLSGNRKRSVRHRDADSDDEQPVAADQLDTPRKRLRNSKGDAIHRRELKYNAQALLNNLAFTQLYVTANFQFYNPALSPVILCIIAERDVLYRTLCQVLPALYNVAPNLQAIAVITQRLEEAARPDQGLMRVMPARNLNGLQESTIDDLQQFAQAVPGSADSIVVVSPIGACVWTSDELQVNDSAPVRGADRLTSDLERALIRVLTKFAQPELMDED</sequence>
<accession>A0AAV9JLF5</accession>
<feature type="region of interest" description="Disordered" evidence="1">
    <location>
        <begin position="1"/>
        <end position="52"/>
    </location>
</feature>
<reference evidence="2 3" key="1">
    <citation type="submission" date="2021-11" db="EMBL/GenBank/DDBJ databases">
        <title>Black yeast isolated from Biological Soil Crust.</title>
        <authorList>
            <person name="Kurbessoian T."/>
        </authorList>
    </citation>
    <scope>NUCLEOTIDE SEQUENCE [LARGE SCALE GENOMIC DNA]</scope>
    <source>
        <strain evidence="2 3">CCFEE 5522</strain>
    </source>
</reference>
<evidence type="ECO:0000313" key="2">
    <source>
        <dbReference type="EMBL" id="KAK4546152.1"/>
    </source>
</evidence>
<name>A0AAV9JLF5_9PEZI</name>